<dbReference type="PATRIC" id="fig|545697.3.peg.2729"/>
<comment type="caution">
    <text evidence="1">The sequence shown here is derived from an EMBL/GenBank/DDBJ whole genome shotgun (WGS) entry which is preliminary data.</text>
</comment>
<dbReference type="EMBL" id="AMEZ01000091">
    <property type="protein sequence ID" value="EKY24019.1"/>
    <property type="molecule type" value="Genomic_DNA"/>
</dbReference>
<keyword evidence="2" id="KW-1185">Reference proteome</keyword>
<dbReference type="HOGENOM" id="CLU_2166603_0_0_9"/>
<organism evidence="1 2">
    <name type="scientific">Clostridium celatum DSM 1785</name>
    <dbReference type="NCBI Taxonomy" id="545697"/>
    <lineage>
        <taxon>Bacteria</taxon>
        <taxon>Bacillati</taxon>
        <taxon>Bacillota</taxon>
        <taxon>Clostridia</taxon>
        <taxon>Eubacteriales</taxon>
        <taxon>Clostridiaceae</taxon>
        <taxon>Clostridium</taxon>
    </lineage>
</organism>
<dbReference type="RefSeq" id="WP_005214923.1">
    <property type="nucleotide sequence ID" value="NZ_KB291681.1"/>
</dbReference>
<dbReference type="eggNOG" id="ENOG5032AAV">
    <property type="taxonomic scope" value="Bacteria"/>
</dbReference>
<protein>
    <submittedName>
        <fullName evidence="1">Uncharacterized protein</fullName>
    </submittedName>
</protein>
<evidence type="ECO:0000313" key="1">
    <source>
        <dbReference type="EMBL" id="EKY24019.1"/>
    </source>
</evidence>
<dbReference type="Proteomes" id="UP000010420">
    <property type="component" value="Unassembled WGS sequence"/>
</dbReference>
<reference evidence="1 2" key="1">
    <citation type="submission" date="2012-05" db="EMBL/GenBank/DDBJ databases">
        <authorList>
            <person name="Weinstock G."/>
            <person name="Sodergren E."/>
            <person name="Lobos E.A."/>
            <person name="Fulton L."/>
            <person name="Fulton R."/>
            <person name="Courtney L."/>
            <person name="Fronick C."/>
            <person name="O'Laughlin M."/>
            <person name="Godfrey J."/>
            <person name="Wilson R.M."/>
            <person name="Miner T."/>
            <person name="Farmer C."/>
            <person name="Delehaunty K."/>
            <person name="Cordes M."/>
            <person name="Minx P."/>
            <person name="Tomlinson C."/>
            <person name="Chen J."/>
            <person name="Wollam A."/>
            <person name="Pepin K.H."/>
            <person name="Bhonagiri V."/>
            <person name="Zhang X."/>
            <person name="Suruliraj S."/>
            <person name="Warren W."/>
            <person name="Mitreva M."/>
            <person name="Mardis E.R."/>
            <person name="Wilson R.K."/>
        </authorList>
    </citation>
    <scope>NUCLEOTIDE SEQUENCE [LARGE SCALE GENOMIC DNA]</scope>
    <source>
        <strain evidence="1 2">DSM 1785</strain>
    </source>
</reference>
<name>L1Q7R9_9CLOT</name>
<dbReference type="STRING" id="545697.HMPREF0216_02778"/>
<accession>L1Q7R9</accession>
<evidence type="ECO:0000313" key="2">
    <source>
        <dbReference type="Proteomes" id="UP000010420"/>
    </source>
</evidence>
<gene>
    <name evidence="1" type="ORF">HMPREF0216_02778</name>
</gene>
<sequence length="109" mass="12866">MTKKPQKYIEDIARSSAYFSFNNGPVKELLNEGKITKEELKNIQIYMQNHLAYLYTVLLEENNLKKFDLVMSTMDKFYVDNKEEVIIQDDGFDNLFKSLFTTPQNIKIK</sequence>
<proteinExistence type="predicted"/>
<dbReference type="AlphaFoldDB" id="L1Q7R9"/>